<comment type="subcellular location">
    <subcellularLocation>
        <location evidence="1">Cell membrane</location>
        <topology evidence="1">Multi-pass membrane protein</topology>
    </subcellularLocation>
</comment>
<protein>
    <submittedName>
        <fullName evidence="6">Predicted protein</fullName>
    </submittedName>
</protein>
<dbReference type="GO" id="GO:0005886">
    <property type="term" value="C:plasma membrane"/>
    <property type="evidence" value="ECO:0007669"/>
    <property type="project" value="UniProtKB-SubCell"/>
</dbReference>
<evidence type="ECO:0000256" key="4">
    <source>
        <dbReference type="ARBA" id="ARBA00023136"/>
    </source>
</evidence>
<name>D6AAC8_STRV1</name>
<evidence type="ECO:0000256" key="1">
    <source>
        <dbReference type="ARBA" id="ARBA00004651"/>
    </source>
</evidence>
<evidence type="ECO:0000313" key="6">
    <source>
        <dbReference type="EMBL" id="EFE72463.2"/>
    </source>
</evidence>
<proteinExistence type="predicted"/>
<accession>D6AAC8</accession>
<sequence length="58" mass="6236">MTILVGVIIMLVQDWVLGLVILVPAVAFAVSRVQIMSSHEVAARSRRTNSADPAGRYG</sequence>
<organism evidence="6 7">
    <name type="scientific">Streptomyces viridosporus (strain ATCC 14672 / DSM 40746 / JCM 4963 / KCTC 9882 / NRRL B-12104 / FH 1290)</name>
    <name type="common">Streptomyces ghanaensis</name>
    <dbReference type="NCBI Taxonomy" id="566461"/>
    <lineage>
        <taxon>Bacteria</taxon>
        <taxon>Bacillati</taxon>
        <taxon>Actinomycetota</taxon>
        <taxon>Actinomycetes</taxon>
        <taxon>Kitasatosporales</taxon>
        <taxon>Streptomycetaceae</taxon>
        <taxon>Streptomyces</taxon>
    </lineage>
</organism>
<evidence type="ECO:0000256" key="5">
    <source>
        <dbReference type="SAM" id="Phobius"/>
    </source>
</evidence>
<keyword evidence="3 5" id="KW-1133">Transmembrane helix</keyword>
<dbReference type="SUPFAM" id="SSF90123">
    <property type="entry name" value="ABC transporter transmembrane region"/>
    <property type="match status" value="1"/>
</dbReference>
<gene>
    <name evidence="6" type="ORF">SSFG_07698</name>
</gene>
<dbReference type="GO" id="GO:0005524">
    <property type="term" value="F:ATP binding"/>
    <property type="evidence" value="ECO:0007669"/>
    <property type="project" value="InterPro"/>
</dbReference>
<evidence type="ECO:0000256" key="2">
    <source>
        <dbReference type="ARBA" id="ARBA00022692"/>
    </source>
</evidence>
<reference evidence="7" key="1">
    <citation type="submission" date="2008-12" db="EMBL/GenBank/DDBJ databases">
        <title>Annotation of Streptomyces ghanaensis ATCC 14672.</title>
        <authorList>
            <consortium name="The Broad Institute Genome Sequencing Platform"/>
            <consortium name="Broad Institute Microbial Sequencing Center"/>
            <person name="Fischbach M."/>
            <person name="Ward D."/>
            <person name="Young S."/>
            <person name="Kodira C.D."/>
            <person name="Zeng Q."/>
            <person name="Koehrsen M."/>
            <person name="Godfrey P."/>
            <person name="Alvarado L."/>
            <person name="Berlin A.M."/>
            <person name="Borenstein D."/>
            <person name="Chen Z."/>
            <person name="Engels R."/>
            <person name="Freedman E."/>
            <person name="Gellesch M."/>
            <person name="Goldberg J."/>
            <person name="Griggs A."/>
            <person name="Gujja S."/>
            <person name="Heiman D.I."/>
            <person name="Hepburn T.A."/>
            <person name="Howarth C."/>
            <person name="Jen D."/>
            <person name="Larson L."/>
            <person name="Lewis B."/>
            <person name="Mehta T."/>
            <person name="Park D."/>
            <person name="Pearson M."/>
            <person name="Roberts A."/>
            <person name="Saif S."/>
            <person name="Shea T.D."/>
            <person name="Shenoy N."/>
            <person name="Sisk P."/>
            <person name="Stolte C."/>
            <person name="Sykes S.N."/>
            <person name="Walk T."/>
            <person name="White J."/>
            <person name="Yandava C."/>
            <person name="Straight P."/>
            <person name="Clardy J."/>
            <person name="Hung D."/>
            <person name="Kolter R."/>
            <person name="Mekalanos J."/>
            <person name="Walker S."/>
            <person name="Walsh C.T."/>
            <person name="Wieland B.L.C."/>
            <person name="Ilzarbe M."/>
            <person name="Galagan J."/>
            <person name="Nusbaum C."/>
            <person name="Birren B."/>
        </authorList>
    </citation>
    <scope>NUCLEOTIDE SEQUENCE [LARGE SCALE GENOMIC DNA]</scope>
    <source>
        <strain evidence="7">ATCC 14672 / DSM 40746 / JCM 4963 / KCTC 9882 / NRRL B-12104 / FH 1290</strain>
    </source>
</reference>
<dbReference type="AlphaFoldDB" id="D6AAC8"/>
<dbReference type="InterPro" id="IPR036640">
    <property type="entry name" value="ABC1_TM_sf"/>
</dbReference>
<feature type="transmembrane region" description="Helical" evidence="5">
    <location>
        <begin position="6"/>
        <end position="30"/>
    </location>
</feature>
<keyword evidence="2 5" id="KW-0812">Transmembrane</keyword>
<dbReference type="EMBL" id="DS999642">
    <property type="protein sequence ID" value="EFE72463.2"/>
    <property type="molecule type" value="Genomic_DNA"/>
</dbReference>
<keyword evidence="4 5" id="KW-0472">Membrane</keyword>
<dbReference type="Proteomes" id="UP000003824">
    <property type="component" value="Unassembled WGS sequence"/>
</dbReference>
<evidence type="ECO:0000313" key="7">
    <source>
        <dbReference type="Proteomes" id="UP000003824"/>
    </source>
</evidence>
<evidence type="ECO:0000256" key="3">
    <source>
        <dbReference type="ARBA" id="ARBA00022989"/>
    </source>
</evidence>